<feature type="region of interest" description="Disordered" evidence="8">
    <location>
        <begin position="1"/>
        <end position="20"/>
    </location>
</feature>
<feature type="transmembrane region" description="Helical" evidence="9">
    <location>
        <begin position="258"/>
        <end position="276"/>
    </location>
</feature>
<dbReference type="GO" id="GO:0016020">
    <property type="term" value="C:membrane"/>
    <property type="evidence" value="ECO:0007669"/>
    <property type="project" value="UniProtKB-SubCell"/>
</dbReference>
<keyword evidence="3 9" id="KW-0812">Transmembrane</keyword>
<evidence type="ECO:0000256" key="5">
    <source>
        <dbReference type="ARBA" id="ARBA00022989"/>
    </source>
</evidence>
<keyword evidence="7 9" id="KW-0472">Membrane</keyword>
<protein>
    <submittedName>
        <fullName evidence="11">Cytochrome c1</fullName>
    </submittedName>
</protein>
<keyword evidence="5 9" id="KW-1133">Transmembrane helix</keyword>
<evidence type="ECO:0000256" key="8">
    <source>
        <dbReference type="SAM" id="MobiDB-lite"/>
    </source>
</evidence>
<evidence type="ECO:0000256" key="4">
    <source>
        <dbReference type="ARBA" id="ARBA00022723"/>
    </source>
</evidence>
<dbReference type="Gene3D" id="1.10.760.10">
    <property type="entry name" value="Cytochrome c-like domain"/>
    <property type="match status" value="1"/>
</dbReference>
<sequence>MARAAGAAQRSRAADGARRRELPSVRSPVARLLVVPLFVACLLVAQAAVAPCRAQAVVDAPWSAAPQRGGEPRALRRGARLFVNHCLGCHGARNVRWADLRALGLSDERIERDLMFGADDLAAPMRAALKPEQARAWFGVEPPDLGLIVRALATREHRGADVVYSYLRAFYRDEQAPSGWNNLIRPGVAMPHALWAQQGVRAARFEGPAGPGATRRFVGFIELSPGELTPRRYDADVADLVAYLQWMAEPEHLTRVRVGFAVLIFLILLGFLSWRLRVEYWKDLT</sequence>
<evidence type="ECO:0000256" key="6">
    <source>
        <dbReference type="ARBA" id="ARBA00023004"/>
    </source>
</evidence>
<evidence type="ECO:0000256" key="7">
    <source>
        <dbReference type="ARBA" id="ARBA00023136"/>
    </source>
</evidence>
<dbReference type="PANTHER" id="PTHR10266:SF3">
    <property type="entry name" value="CYTOCHROME C1, HEME PROTEIN, MITOCHONDRIAL"/>
    <property type="match status" value="1"/>
</dbReference>
<dbReference type="PROSITE" id="PS51007">
    <property type="entry name" value="CYTC"/>
    <property type="match status" value="1"/>
</dbReference>
<accession>A0A1J5RIW7</accession>
<dbReference type="InterPro" id="IPR002326">
    <property type="entry name" value="Cyt_c1"/>
</dbReference>
<dbReference type="SUPFAM" id="SSF46626">
    <property type="entry name" value="Cytochrome c"/>
    <property type="match status" value="1"/>
</dbReference>
<dbReference type="GO" id="GO:0009055">
    <property type="term" value="F:electron transfer activity"/>
    <property type="evidence" value="ECO:0007669"/>
    <property type="project" value="InterPro"/>
</dbReference>
<evidence type="ECO:0000256" key="1">
    <source>
        <dbReference type="ARBA" id="ARBA00004370"/>
    </source>
</evidence>
<organism evidence="11">
    <name type="scientific">mine drainage metagenome</name>
    <dbReference type="NCBI Taxonomy" id="410659"/>
    <lineage>
        <taxon>unclassified sequences</taxon>
        <taxon>metagenomes</taxon>
        <taxon>ecological metagenomes</taxon>
    </lineage>
</organism>
<feature type="compositionally biased region" description="Low complexity" evidence="8">
    <location>
        <begin position="1"/>
        <end position="11"/>
    </location>
</feature>
<name>A0A1J5RIW7_9ZZZZ</name>
<dbReference type="InterPro" id="IPR036909">
    <property type="entry name" value="Cyt_c-like_dom_sf"/>
</dbReference>
<dbReference type="GO" id="GO:0020037">
    <property type="term" value="F:heme binding"/>
    <property type="evidence" value="ECO:0007669"/>
    <property type="project" value="InterPro"/>
</dbReference>
<dbReference type="PANTHER" id="PTHR10266">
    <property type="entry name" value="CYTOCHROME C1"/>
    <property type="match status" value="1"/>
</dbReference>
<dbReference type="InterPro" id="IPR009056">
    <property type="entry name" value="Cyt_c-like_dom"/>
</dbReference>
<evidence type="ECO:0000256" key="9">
    <source>
        <dbReference type="SAM" id="Phobius"/>
    </source>
</evidence>
<evidence type="ECO:0000256" key="2">
    <source>
        <dbReference type="ARBA" id="ARBA00022617"/>
    </source>
</evidence>
<dbReference type="Pfam" id="PF02167">
    <property type="entry name" value="Cytochrom_C1"/>
    <property type="match status" value="1"/>
</dbReference>
<gene>
    <name evidence="11" type="primary">petC_8</name>
    <name evidence="11" type="ORF">GALL_286010</name>
</gene>
<comment type="subcellular location">
    <subcellularLocation>
        <location evidence="1">Membrane</location>
    </subcellularLocation>
</comment>
<dbReference type="AlphaFoldDB" id="A0A1J5RIW7"/>
<dbReference type="EMBL" id="MLJW01000327">
    <property type="protein sequence ID" value="OIQ89523.1"/>
    <property type="molecule type" value="Genomic_DNA"/>
</dbReference>
<keyword evidence="4" id="KW-0479">Metal-binding</keyword>
<reference evidence="11" key="1">
    <citation type="submission" date="2016-10" db="EMBL/GenBank/DDBJ databases">
        <title>Sequence of Gallionella enrichment culture.</title>
        <authorList>
            <person name="Poehlein A."/>
            <person name="Muehling M."/>
            <person name="Daniel R."/>
        </authorList>
    </citation>
    <scope>NUCLEOTIDE SEQUENCE</scope>
</reference>
<proteinExistence type="predicted"/>
<comment type="caution">
    <text evidence="11">The sequence shown here is derived from an EMBL/GenBank/DDBJ whole genome shotgun (WGS) entry which is preliminary data.</text>
</comment>
<evidence type="ECO:0000256" key="3">
    <source>
        <dbReference type="ARBA" id="ARBA00022692"/>
    </source>
</evidence>
<feature type="domain" description="Cytochrome c" evidence="10">
    <location>
        <begin position="73"/>
        <end position="248"/>
    </location>
</feature>
<dbReference type="GO" id="GO:0046872">
    <property type="term" value="F:metal ion binding"/>
    <property type="evidence" value="ECO:0007669"/>
    <property type="project" value="UniProtKB-KW"/>
</dbReference>
<keyword evidence="6" id="KW-0408">Iron</keyword>
<keyword evidence="2" id="KW-0349">Heme</keyword>
<evidence type="ECO:0000313" key="11">
    <source>
        <dbReference type="EMBL" id="OIQ89523.1"/>
    </source>
</evidence>
<evidence type="ECO:0000259" key="10">
    <source>
        <dbReference type="PROSITE" id="PS51007"/>
    </source>
</evidence>